<accession>A0A9W4TQQ5</accession>
<evidence type="ECO:0000256" key="4">
    <source>
        <dbReference type="ARBA" id="ARBA00023306"/>
    </source>
</evidence>
<keyword evidence="8" id="KW-1185">Reference proteome</keyword>
<sequence length="188" mass="21168">MTVIPILFKEVLEAFIFSQENPVSEKSMIELLIKNAVSSEDMTALSNELQLILEQLQQEYRNKGIRLYNIAGGWQFRTAEELAPYLVKVINKPKRLSRAAMETLAIIAYHQPCTRAEIENIRGVSLGQNVLDSLLESVLIKPCGTKAVPGRPILWGTTQDFLSYLGLNSLQDLPKKEDLFADIPYQTS</sequence>
<name>A0A9W4TQQ5_9PROT</name>
<dbReference type="EMBL" id="CAMXCM010000004">
    <property type="protein sequence ID" value="CAI3948598.1"/>
    <property type="molecule type" value="Genomic_DNA"/>
</dbReference>
<keyword evidence="2" id="KW-0132">Cell division</keyword>
<organism evidence="5 7">
    <name type="scientific">Commensalibacter communis</name>
    <dbReference type="NCBI Taxonomy" id="2972786"/>
    <lineage>
        <taxon>Bacteria</taxon>
        <taxon>Pseudomonadati</taxon>
        <taxon>Pseudomonadota</taxon>
        <taxon>Alphaproteobacteria</taxon>
        <taxon>Acetobacterales</taxon>
        <taxon>Acetobacteraceae</taxon>
    </lineage>
</organism>
<evidence type="ECO:0000313" key="8">
    <source>
        <dbReference type="Proteomes" id="UP001154259"/>
    </source>
</evidence>
<dbReference type="GO" id="GO:0051304">
    <property type="term" value="P:chromosome separation"/>
    <property type="evidence" value="ECO:0007669"/>
    <property type="project" value="InterPro"/>
</dbReference>
<keyword evidence="4" id="KW-0131">Cell cycle</keyword>
<dbReference type="NCBIfam" id="TIGR00281">
    <property type="entry name" value="SMC-Scp complex subunit ScpB"/>
    <property type="match status" value="1"/>
</dbReference>
<reference evidence="5" key="1">
    <citation type="submission" date="2022-10" db="EMBL/GenBank/DDBJ databases">
        <authorList>
            <person name="Botero Cardona J."/>
        </authorList>
    </citation>
    <scope>NUCLEOTIDE SEQUENCE</scope>
    <source>
        <strain evidence="5">LMG 31819</strain>
        <strain evidence="6">R-53529</strain>
    </source>
</reference>
<dbReference type="Proteomes" id="UP001154259">
    <property type="component" value="Unassembled WGS sequence"/>
</dbReference>
<evidence type="ECO:0000313" key="5">
    <source>
        <dbReference type="EMBL" id="CAI3948598.1"/>
    </source>
</evidence>
<dbReference type="GO" id="GO:0051301">
    <property type="term" value="P:cell division"/>
    <property type="evidence" value="ECO:0007669"/>
    <property type="project" value="UniProtKB-KW"/>
</dbReference>
<dbReference type="Proteomes" id="UP001154255">
    <property type="component" value="Unassembled WGS sequence"/>
</dbReference>
<dbReference type="PANTHER" id="PTHR34298">
    <property type="entry name" value="SEGREGATION AND CONDENSATION PROTEIN B"/>
    <property type="match status" value="1"/>
</dbReference>
<dbReference type="RefSeq" id="WP_271790019.1">
    <property type="nucleotide sequence ID" value="NZ_CAMXCM010000004.1"/>
</dbReference>
<dbReference type="SUPFAM" id="SSF46785">
    <property type="entry name" value="Winged helix' DNA-binding domain"/>
    <property type="match status" value="2"/>
</dbReference>
<dbReference type="EMBL" id="CAMXCS010000003">
    <property type="protein sequence ID" value="CAI3949076.1"/>
    <property type="molecule type" value="Genomic_DNA"/>
</dbReference>
<evidence type="ECO:0000313" key="6">
    <source>
        <dbReference type="EMBL" id="CAI3949076.1"/>
    </source>
</evidence>
<dbReference type="InterPro" id="IPR036390">
    <property type="entry name" value="WH_DNA-bd_sf"/>
</dbReference>
<dbReference type="AlphaFoldDB" id="A0A9W4TQQ5"/>
<evidence type="ECO:0000256" key="3">
    <source>
        <dbReference type="ARBA" id="ARBA00022829"/>
    </source>
</evidence>
<dbReference type="InterPro" id="IPR036388">
    <property type="entry name" value="WH-like_DNA-bd_sf"/>
</dbReference>
<dbReference type="Pfam" id="PF04079">
    <property type="entry name" value="SMC_ScpB"/>
    <property type="match status" value="1"/>
</dbReference>
<gene>
    <name evidence="6" type="ORF">R53529_LOCUS1587</name>
    <name evidence="5" type="ORF">R53530_LOCUS1681</name>
</gene>
<keyword evidence="3" id="KW-0159">Chromosome partition</keyword>
<evidence type="ECO:0000256" key="2">
    <source>
        <dbReference type="ARBA" id="ARBA00022618"/>
    </source>
</evidence>
<evidence type="ECO:0000256" key="1">
    <source>
        <dbReference type="ARBA" id="ARBA00022490"/>
    </source>
</evidence>
<protein>
    <submittedName>
        <fullName evidence="5 6">Chromosome segregation and condensation protein ScpB (ScpB)</fullName>
    </submittedName>
</protein>
<comment type="caution">
    <text evidence="5">The sequence shown here is derived from an EMBL/GenBank/DDBJ whole genome shotgun (WGS) entry which is preliminary data.</text>
</comment>
<proteinExistence type="predicted"/>
<evidence type="ECO:0000313" key="7">
    <source>
        <dbReference type="Proteomes" id="UP001154255"/>
    </source>
</evidence>
<dbReference type="Gene3D" id="1.10.10.10">
    <property type="entry name" value="Winged helix-like DNA-binding domain superfamily/Winged helix DNA-binding domain"/>
    <property type="match status" value="2"/>
</dbReference>
<dbReference type="PANTHER" id="PTHR34298:SF2">
    <property type="entry name" value="SEGREGATION AND CONDENSATION PROTEIN B"/>
    <property type="match status" value="1"/>
</dbReference>
<dbReference type="InterPro" id="IPR005234">
    <property type="entry name" value="ScpB_csome_segregation"/>
</dbReference>
<keyword evidence="1" id="KW-0963">Cytoplasm</keyword>
<dbReference type="PIRSF" id="PIRSF019345">
    <property type="entry name" value="ScpB"/>
    <property type="match status" value="1"/>
</dbReference>